<feature type="compositionally biased region" description="Basic and acidic residues" evidence="8">
    <location>
        <begin position="29"/>
        <end position="41"/>
    </location>
</feature>
<feature type="compositionally biased region" description="Pro residues" evidence="8">
    <location>
        <begin position="43"/>
        <end position="72"/>
    </location>
</feature>
<organism evidence="10 11">
    <name type="scientific">Actinacidiphila reveromycinica</name>
    <dbReference type="NCBI Taxonomy" id="659352"/>
    <lineage>
        <taxon>Bacteria</taxon>
        <taxon>Bacillati</taxon>
        <taxon>Actinomycetota</taxon>
        <taxon>Actinomycetes</taxon>
        <taxon>Kitasatosporales</taxon>
        <taxon>Streptomycetaceae</taxon>
        <taxon>Actinacidiphila</taxon>
    </lineage>
</organism>
<dbReference type="EMBL" id="AP018365">
    <property type="protein sequence ID" value="BBA98568.1"/>
    <property type="molecule type" value="Genomic_DNA"/>
</dbReference>
<dbReference type="GO" id="GO:0009252">
    <property type="term" value="P:peptidoglycan biosynthetic process"/>
    <property type="evidence" value="ECO:0007669"/>
    <property type="project" value="UniProtKB-KW"/>
</dbReference>
<dbReference type="GO" id="GO:0005886">
    <property type="term" value="C:plasma membrane"/>
    <property type="evidence" value="ECO:0007669"/>
    <property type="project" value="UniProtKB-SubCell"/>
</dbReference>
<feature type="transmembrane region" description="Helical" evidence="9">
    <location>
        <begin position="310"/>
        <end position="331"/>
    </location>
</feature>
<reference evidence="10 11" key="1">
    <citation type="journal article" date="2010" name="J. Bacteriol.">
        <title>Biochemical characterization of a novel indole prenyltransferase from Streptomyces sp. SN-593.</title>
        <authorList>
            <person name="Takahashi S."/>
            <person name="Takagi H."/>
            <person name="Toyoda A."/>
            <person name="Uramoto M."/>
            <person name="Nogawa T."/>
            <person name="Ueki M."/>
            <person name="Sakaki Y."/>
            <person name="Osada H."/>
        </authorList>
    </citation>
    <scope>NUCLEOTIDE SEQUENCE [LARGE SCALE GENOMIC DNA]</scope>
    <source>
        <strain evidence="10 11">SN-593</strain>
    </source>
</reference>
<dbReference type="Proteomes" id="UP000595703">
    <property type="component" value="Chromosome"/>
</dbReference>
<sequence length="591" mass="60226">MTGQPPGAEPTASWRARPRGTAGGLPREVWTHPADDPRTDARPAPPPPAAPEPPDVWAPHPDPIDLPPPRPHTPARGPAPASAPVSREPSSRMAHAAAATAGLSIAGSVLGLVRDQGIAHFFGAGAESDAFLVAWTIPEIAATVLIEDAMALLMVPAFSAALARGEGPRALVRGTLPRLLAALALLTAALAAGAGGVVRVLAPGIADPATAAACTRLTALTVLTFGVAGYLSAGLRAHRRFAAPAAIYAAYNTGIVAVLFTLHGRFGVRAAAAGVAVGGVLMITTQLPSFRRVLKSSPARSAGPRRGNPLRLALLAPVVVFTLGRQAQVLVERFFAAPLPAGAISHLNYAEKVAQLPMALSVMIVTVTFPVLSRALADGDREQARRRVERDLALACLVVLLGTSYVIACAPQIIEVLFQRGEFTAVDTADTATVMRVYALGLLGQSLVGALVRPYFSAAGPTWYPAAAMGCGLVVTAVADAAAVGPWGAYGIAAGNALGITVTAALLLRGLGAHTVAVRVAAVAPRIGRIALAALCATAAGWVLAHRLADPAVAAGACAVAVPAVFAGAALAVRVPEVPYLLATVTRKGRP</sequence>
<feature type="transmembrane region" description="Helical" evidence="9">
    <location>
        <begin position="179"/>
        <end position="202"/>
    </location>
</feature>
<evidence type="ECO:0000256" key="2">
    <source>
        <dbReference type="ARBA" id="ARBA00022475"/>
    </source>
</evidence>
<evidence type="ECO:0000256" key="9">
    <source>
        <dbReference type="SAM" id="Phobius"/>
    </source>
</evidence>
<keyword evidence="2" id="KW-1003">Cell membrane</keyword>
<reference evidence="10 11" key="4">
    <citation type="journal article" date="2020" name="Sci. Rep.">
        <title>beta-carboline chemical signals induce reveromycin production through a LuxR family regulator in Streptomyces sp. SN-593.</title>
        <authorList>
            <person name="Panthee S."/>
            <person name="Kito N."/>
            <person name="Hayashi T."/>
            <person name="Shimizu T."/>
            <person name="Ishikawa J."/>
            <person name="Hamamoto H."/>
            <person name="Osada H."/>
            <person name="Takahashi S."/>
        </authorList>
    </citation>
    <scope>NUCLEOTIDE SEQUENCE [LARGE SCALE GENOMIC DNA]</scope>
    <source>
        <strain evidence="10 11">SN-593</strain>
    </source>
</reference>
<name>A0A7U3UTW4_9ACTN</name>
<evidence type="ECO:0000256" key="1">
    <source>
        <dbReference type="ARBA" id="ARBA00004651"/>
    </source>
</evidence>
<keyword evidence="4" id="KW-0133">Cell shape</keyword>
<proteinExistence type="predicted"/>
<dbReference type="InterPro" id="IPR051050">
    <property type="entry name" value="Lipid_II_flippase_MurJ/MviN"/>
</dbReference>
<accession>A0A7U3UTW4</accession>
<feature type="transmembrane region" description="Helical" evidence="9">
    <location>
        <begin position="245"/>
        <end position="264"/>
    </location>
</feature>
<dbReference type="AlphaFoldDB" id="A0A7U3UTW4"/>
<keyword evidence="5" id="KW-0573">Peptidoglycan synthesis</keyword>
<feature type="transmembrane region" description="Helical" evidence="9">
    <location>
        <begin position="551"/>
        <end position="573"/>
    </location>
</feature>
<feature type="transmembrane region" description="Helical" evidence="9">
    <location>
        <begin position="463"/>
        <end position="483"/>
    </location>
</feature>
<evidence type="ECO:0000256" key="5">
    <source>
        <dbReference type="ARBA" id="ARBA00022984"/>
    </source>
</evidence>
<gene>
    <name evidence="10" type="ORF">RVR_4801</name>
</gene>
<evidence type="ECO:0000256" key="4">
    <source>
        <dbReference type="ARBA" id="ARBA00022960"/>
    </source>
</evidence>
<dbReference type="InterPro" id="IPR004268">
    <property type="entry name" value="MurJ"/>
</dbReference>
<dbReference type="GO" id="GO:0034204">
    <property type="term" value="P:lipid translocation"/>
    <property type="evidence" value="ECO:0007669"/>
    <property type="project" value="TreeGrafter"/>
</dbReference>
<feature type="transmembrane region" description="Helical" evidence="9">
    <location>
        <begin position="392"/>
        <end position="414"/>
    </location>
</feature>
<dbReference type="Pfam" id="PF03023">
    <property type="entry name" value="MurJ"/>
    <property type="match status" value="1"/>
</dbReference>
<feature type="transmembrane region" description="Helical" evidence="9">
    <location>
        <begin position="527"/>
        <end position="545"/>
    </location>
</feature>
<dbReference type="PANTHER" id="PTHR47019">
    <property type="entry name" value="LIPID II FLIPPASE MURJ"/>
    <property type="match status" value="1"/>
</dbReference>
<keyword evidence="7 9" id="KW-0472">Membrane</keyword>
<keyword evidence="11" id="KW-1185">Reference proteome</keyword>
<reference evidence="10 11" key="2">
    <citation type="journal article" date="2011" name="J. Antibiot.">
        <title>Furaquinocins I and J: novel polyketide isoprenoid hybrid compounds from Streptomyces reveromyceticus SN-593.</title>
        <authorList>
            <person name="Panthee S."/>
            <person name="Takahashi S."/>
            <person name="Takagi H."/>
            <person name="Nogawa T."/>
            <person name="Oowada E."/>
            <person name="Uramoto M."/>
            <person name="Osada H."/>
        </authorList>
    </citation>
    <scope>NUCLEOTIDE SEQUENCE [LARGE SCALE GENOMIC DNA]</scope>
    <source>
        <strain evidence="10 11">SN-593</strain>
    </source>
</reference>
<keyword evidence="6 9" id="KW-1133">Transmembrane helix</keyword>
<evidence type="ECO:0000313" key="11">
    <source>
        <dbReference type="Proteomes" id="UP000595703"/>
    </source>
</evidence>
<feature type="transmembrane region" description="Helical" evidence="9">
    <location>
        <begin position="434"/>
        <end position="456"/>
    </location>
</feature>
<feature type="transmembrane region" description="Helical" evidence="9">
    <location>
        <begin position="208"/>
        <end position="233"/>
    </location>
</feature>
<evidence type="ECO:0000256" key="6">
    <source>
        <dbReference type="ARBA" id="ARBA00022989"/>
    </source>
</evidence>
<evidence type="ECO:0000313" key="10">
    <source>
        <dbReference type="EMBL" id="BBA98568.1"/>
    </source>
</evidence>
<reference evidence="10 11" key="3">
    <citation type="journal article" date="2011" name="Nat. Chem. Biol.">
        <title>Reveromycin A biosynthesis uses RevG and RevJ for stereospecific spiroacetal formation.</title>
        <authorList>
            <person name="Takahashi S."/>
            <person name="Toyoda A."/>
            <person name="Sekiyama Y."/>
            <person name="Takagi H."/>
            <person name="Nogawa T."/>
            <person name="Uramoto M."/>
            <person name="Suzuki R."/>
            <person name="Koshino H."/>
            <person name="Kumano T."/>
            <person name="Panthee S."/>
            <person name="Dairi T."/>
            <person name="Ishikawa J."/>
            <person name="Ikeda H."/>
            <person name="Sakaki Y."/>
            <person name="Osada H."/>
        </authorList>
    </citation>
    <scope>NUCLEOTIDE SEQUENCE [LARGE SCALE GENOMIC DNA]</scope>
    <source>
        <strain evidence="10 11">SN-593</strain>
    </source>
</reference>
<dbReference type="KEGG" id="arev:RVR_4801"/>
<feature type="transmembrane region" description="Helical" evidence="9">
    <location>
        <begin position="133"/>
        <end position="158"/>
    </location>
</feature>
<evidence type="ECO:0000256" key="3">
    <source>
        <dbReference type="ARBA" id="ARBA00022692"/>
    </source>
</evidence>
<dbReference type="RefSeq" id="WP_202234696.1">
    <property type="nucleotide sequence ID" value="NZ_AP018365.1"/>
</dbReference>
<feature type="transmembrane region" description="Helical" evidence="9">
    <location>
        <begin position="489"/>
        <end position="507"/>
    </location>
</feature>
<protein>
    <submittedName>
        <fullName evidence="10">Putative membrane protein</fullName>
    </submittedName>
</protein>
<dbReference type="PANTHER" id="PTHR47019:SF1">
    <property type="entry name" value="LIPID II FLIPPASE MURJ"/>
    <property type="match status" value="1"/>
</dbReference>
<dbReference type="GO" id="GO:0008360">
    <property type="term" value="P:regulation of cell shape"/>
    <property type="evidence" value="ECO:0007669"/>
    <property type="project" value="UniProtKB-KW"/>
</dbReference>
<evidence type="ECO:0000256" key="7">
    <source>
        <dbReference type="ARBA" id="ARBA00023136"/>
    </source>
</evidence>
<feature type="transmembrane region" description="Helical" evidence="9">
    <location>
        <begin position="354"/>
        <end position="372"/>
    </location>
</feature>
<dbReference type="GO" id="GO:0015648">
    <property type="term" value="F:lipid-linked peptidoglycan transporter activity"/>
    <property type="evidence" value="ECO:0007669"/>
    <property type="project" value="TreeGrafter"/>
</dbReference>
<comment type="subcellular location">
    <subcellularLocation>
        <location evidence="1">Cell membrane</location>
        <topology evidence="1">Multi-pass membrane protein</topology>
    </subcellularLocation>
</comment>
<feature type="region of interest" description="Disordered" evidence="8">
    <location>
        <begin position="1"/>
        <end position="93"/>
    </location>
</feature>
<dbReference type="PRINTS" id="PR01806">
    <property type="entry name" value="VIRFACTRMVIN"/>
</dbReference>
<evidence type="ECO:0000256" key="8">
    <source>
        <dbReference type="SAM" id="MobiDB-lite"/>
    </source>
</evidence>
<feature type="transmembrane region" description="Helical" evidence="9">
    <location>
        <begin position="270"/>
        <end position="290"/>
    </location>
</feature>
<keyword evidence="3 9" id="KW-0812">Transmembrane</keyword>